<feature type="transmembrane region" description="Helical" evidence="1">
    <location>
        <begin position="157"/>
        <end position="174"/>
    </location>
</feature>
<feature type="transmembrane region" description="Helical" evidence="1">
    <location>
        <begin position="466"/>
        <end position="484"/>
    </location>
</feature>
<accession>A0A937F650</accession>
<feature type="transmembrane region" description="Helical" evidence="1">
    <location>
        <begin position="550"/>
        <end position="578"/>
    </location>
</feature>
<feature type="transmembrane region" description="Helical" evidence="1">
    <location>
        <begin position="257"/>
        <end position="275"/>
    </location>
</feature>
<feature type="transmembrane region" description="Helical" evidence="1">
    <location>
        <begin position="505"/>
        <end position="526"/>
    </location>
</feature>
<sequence>MKETKFIEQNKEKWLKFEQLLRLKKRDPDQLGDLFIQITDDLSYARTNYPNRSIRVYLNNLAQQLFYNIYKNKKEGKNRLVRFWAEELPSITYHCRRELLLAFMVFFLALAIGVVSAANDAEFVRTILGDSYVETTLSNIENDDPMAIYKSANEVDMFLGISFNNVLVAFRTFVTGIFFSLGSIIILMFNGIMVGSFQYFFLERGLVAESMLTIWLHGTLEISSIVIAGGAGIVLGKGFVFPGTHSRLRAFQQSARLGLKLLIGVVPIIVSAAVIESFLTRYTDAPAIIKLTLIIASLAFMLFYFVWLPYKKYKNGTIKPIKDTSSKIDDYSPQNIQGEIYKVNEIFRHAVVVYLKLFKSYFLPLLGITVVIVGAYAYTLKNVINAGFVQVNSFVLTKIKQLLAYQDSPLLFFINAIFFAGITFLILFHVCRYFEYHVNRKRLVIASITGAILVNLPFFINGFLSFLFFIILLPVVLHSMIIYIQENISFTAAMSSFRKSFNISSGRILGLLTLLSFITIVFLFLIDSPFMSFYLDFVESNFSFEGDLTYYVILALNFSMLIIGIGLIFPLFAIGVYLQYFTLREISTADYLLEQIRAFAK</sequence>
<proteinExistence type="predicted"/>
<keyword evidence="1" id="KW-0472">Membrane</keyword>
<feature type="transmembrane region" description="Helical" evidence="1">
    <location>
        <begin position="443"/>
        <end position="460"/>
    </location>
</feature>
<dbReference type="Pfam" id="PF01944">
    <property type="entry name" value="SpoIIM"/>
    <property type="match status" value="1"/>
</dbReference>
<name>A0A937F650_9BACT</name>
<feature type="transmembrane region" description="Helical" evidence="1">
    <location>
        <begin position="410"/>
        <end position="431"/>
    </location>
</feature>
<dbReference type="PANTHER" id="PTHR35337:SF1">
    <property type="entry name" value="SLR1478 PROTEIN"/>
    <property type="match status" value="1"/>
</dbReference>
<gene>
    <name evidence="2" type="ORF">JL102_13400</name>
</gene>
<dbReference type="PANTHER" id="PTHR35337">
    <property type="entry name" value="SLR1478 PROTEIN"/>
    <property type="match status" value="1"/>
</dbReference>
<feature type="transmembrane region" description="Helical" evidence="1">
    <location>
        <begin position="287"/>
        <end position="310"/>
    </location>
</feature>
<organism evidence="2 3">
    <name type="scientific">Fulvivirga sediminis</name>
    <dbReference type="NCBI Taxonomy" id="2803949"/>
    <lineage>
        <taxon>Bacteria</taxon>
        <taxon>Pseudomonadati</taxon>
        <taxon>Bacteroidota</taxon>
        <taxon>Cytophagia</taxon>
        <taxon>Cytophagales</taxon>
        <taxon>Fulvivirgaceae</taxon>
        <taxon>Fulvivirga</taxon>
    </lineage>
</organism>
<feature type="transmembrane region" description="Helical" evidence="1">
    <location>
        <begin position="361"/>
        <end position="379"/>
    </location>
</feature>
<dbReference type="RefSeq" id="WP_202244931.1">
    <property type="nucleotide sequence ID" value="NZ_JAESIY010000007.1"/>
</dbReference>
<evidence type="ECO:0000313" key="3">
    <source>
        <dbReference type="Proteomes" id="UP000659388"/>
    </source>
</evidence>
<feature type="transmembrane region" description="Helical" evidence="1">
    <location>
        <begin position="99"/>
        <end position="118"/>
    </location>
</feature>
<dbReference type="EMBL" id="JAESIY010000007">
    <property type="protein sequence ID" value="MBL3657137.1"/>
    <property type="molecule type" value="Genomic_DNA"/>
</dbReference>
<dbReference type="AlphaFoldDB" id="A0A937F650"/>
<keyword evidence="1" id="KW-1133">Transmembrane helix</keyword>
<evidence type="ECO:0000256" key="1">
    <source>
        <dbReference type="SAM" id="Phobius"/>
    </source>
</evidence>
<feature type="transmembrane region" description="Helical" evidence="1">
    <location>
        <begin position="181"/>
        <end position="202"/>
    </location>
</feature>
<reference evidence="2" key="1">
    <citation type="submission" date="2021-01" db="EMBL/GenBank/DDBJ databases">
        <title>Fulvivirga kasyanovii gen. nov., sp nov., a novel member of the phylum Bacteroidetes isolated from seawater in a mussel farm.</title>
        <authorList>
            <person name="Zhao L.-H."/>
            <person name="Wang Z.-J."/>
        </authorList>
    </citation>
    <scope>NUCLEOTIDE SEQUENCE</scope>
    <source>
        <strain evidence="2">2943</strain>
    </source>
</reference>
<keyword evidence="3" id="KW-1185">Reference proteome</keyword>
<keyword evidence="1" id="KW-0812">Transmembrane</keyword>
<dbReference type="InterPro" id="IPR002798">
    <property type="entry name" value="SpoIIM-like"/>
</dbReference>
<comment type="caution">
    <text evidence="2">The sequence shown here is derived from an EMBL/GenBank/DDBJ whole genome shotgun (WGS) entry which is preliminary data.</text>
</comment>
<feature type="transmembrane region" description="Helical" evidence="1">
    <location>
        <begin position="214"/>
        <end position="236"/>
    </location>
</feature>
<protein>
    <submittedName>
        <fullName evidence="2">Stage II sporulation protein M</fullName>
    </submittedName>
</protein>
<evidence type="ECO:0000313" key="2">
    <source>
        <dbReference type="EMBL" id="MBL3657137.1"/>
    </source>
</evidence>
<dbReference type="Proteomes" id="UP000659388">
    <property type="component" value="Unassembled WGS sequence"/>
</dbReference>